<name>F4L249_HALH1</name>
<evidence type="ECO:0000313" key="1">
    <source>
        <dbReference type="EMBL" id="AEE51656.1"/>
    </source>
</evidence>
<organism evidence="1 2">
    <name type="scientific">Haliscomenobacter hydrossis (strain ATCC 27775 / DSM 1100 / LMG 10767 / O)</name>
    <dbReference type="NCBI Taxonomy" id="760192"/>
    <lineage>
        <taxon>Bacteria</taxon>
        <taxon>Pseudomonadati</taxon>
        <taxon>Bacteroidota</taxon>
        <taxon>Saprospiria</taxon>
        <taxon>Saprospirales</taxon>
        <taxon>Haliscomenobacteraceae</taxon>
        <taxon>Haliscomenobacter</taxon>
    </lineage>
</organism>
<protein>
    <submittedName>
        <fullName evidence="1">Uncharacterized protein</fullName>
    </submittedName>
</protein>
<proteinExistence type="predicted"/>
<dbReference type="Proteomes" id="UP000008461">
    <property type="component" value="Chromosome"/>
</dbReference>
<sequence length="48" mass="5604">MVEKFGNARFGILYSVSVSINLRKMAFQTPKLFNYSSTFQPFNFLTYV</sequence>
<keyword evidence="2" id="KW-1185">Reference proteome</keyword>
<dbReference type="STRING" id="760192.Halhy_3804"/>
<dbReference type="KEGG" id="hhy:Halhy_3804"/>
<reference key="2">
    <citation type="submission" date="2011-04" db="EMBL/GenBank/DDBJ databases">
        <title>Complete sequence of chromosome of Haliscomenobacter hydrossis DSM 1100.</title>
        <authorList>
            <consortium name="US DOE Joint Genome Institute (JGI-PGF)"/>
            <person name="Lucas S."/>
            <person name="Han J."/>
            <person name="Lapidus A."/>
            <person name="Bruce D."/>
            <person name="Goodwin L."/>
            <person name="Pitluck S."/>
            <person name="Peters L."/>
            <person name="Kyrpides N."/>
            <person name="Mavromatis K."/>
            <person name="Ivanova N."/>
            <person name="Ovchinnikova G."/>
            <person name="Pagani I."/>
            <person name="Daligault H."/>
            <person name="Detter J.C."/>
            <person name="Han C."/>
            <person name="Land M."/>
            <person name="Hauser L."/>
            <person name="Markowitz V."/>
            <person name="Cheng J.-F."/>
            <person name="Hugenholtz P."/>
            <person name="Woyke T."/>
            <person name="Wu D."/>
            <person name="Verbarg S."/>
            <person name="Frueling A."/>
            <person name="Brambilla E."/>
            <person name="Klenk H.-P."/>
            <person name="Eisen J.A."/>
        </authorList>
    </citation>
    <scope>NUCLEOTIDE SEQUENCE</scope>
    <source>
        <strain>DSM 1100</strain>
    </source>
</reference>
<reference evidence="1 2" key="1">
    <citation type="journal article" date="2011" name="Stand. Genomic Sci.">
        <title>Complete genome sequence of Haliscomenobacter hydrossis type strain (O).</title>
        <authorList>
            <consortium name="US DOE Joint Genome Institute (JGI-PGF)"/>
            <person name="Daligault H."/>
            <person name="Lapidus A."/>
            <person name="Zeytun A."/>
            <person name="Nolan M."/>
            <person name="Lucas S."/>
            <person name="Del Rio T.G."/>
            <person name="Tice H."/>
            <person name="Cheng J.F."/>
            <person name="Tapia R."/>
            <person name="Han C."/>
            <person name="Goodwin L."/>
            <person name="Pitluck S."/>
            <person name="Liolios K."/>
            <person name="Pagani I."/>
            <person name="Ivanova N."/>
            <person name="Huntemann M."/>
            <person name="Mavromatis K."/>
            <person name="Mikhailova N."/>
            <person name="Pati A."/>
            <person name="Chen A."/>
            <person name="Palaniappan K."/>
            <person name="Land M."/>
            <person name="Hauser L."/>
            <person name="Brambilla E.M."/>
            <person name="Rohde M."/>
            <person name="Verbarg S."/>
            <person name="Goker M."/>
            <person name="Bristow J."/>
            <person name="Eisen J.A."/>
            <person name="Markowitz V."/>
            <person name="Hugenholtz P."/>
            <person name="Kyrpides N.C."/>
            <person name="Klenk H.P."/>
            <person name="Woyke T."/>
        </authorList>
    </citation>
    <scope>NUCLEOTIDE SEQUENCE [LARGE SCALE GENOMIC DNA]</scope>
    <source>
        <strain evidence="2">ATCC 27775 / DSM 1100 / LMG 10767 / O</strain>
    </source>
</reference>
<gene>
    <name evidence="1" type="ordered locus">Halhy_3804</name>
</gene>
<dbReference type="EMBL" id="CP002691">
    <property type="protein sequence ID" value="AEE51656.1"/>
    <property type="molecule type" value="Genomic_DNA"/>
</dbReference>
<dbReference type="HOGENOM" id="CLU_3153474_0_0_10"/>
<accession>F4L249</accession>
<evidence type="ECO:0000313" key="2">
    <source>
        <dbReference type="Proteomes" id="UP000008461"/>
    </source>
</evidence>
<dbReference type="AlphaFoldDB" id="F4L249"/>